<sequence length="163" mass="18891">MQANHIPSRIFQSNDPLEDQIQRDVLREISSAVTEQQKCQDEITRLEGLLAGLKEKDHTLSKHIRALKGTVSPIRRMPVELLREILAFVVHATPPRNNYHHEFRSCPQQFHPWSVALVCRRWMQVALSVPGFCTFRLDLNTSHERCCLKALRDRIRHFFAASG</sequence>
<dbReference type="Proteomes" id="UP001556367">
    <property type="component" value="Unassembled WGS sequence"/>
</dbReference>
<evidence type="ECO:0008006" key="3">
    <source>
        <dbReference type="Google" id="ProtNLM"/>
    </source>
</evidence>
<organism evidence="1 2">
    <name type="scientific">Hohenbuehelia grisea</name>
    <dbReference type="NCBI Taxonomy" id="104357"/>
    <lineage>
        <taxon>Eukaryota</taxon>
        <taxon>Fungi</taxon>
        <taxon>Dikarya</taxon>
        <taxon>Basidiomycota</taxon>
        <taxon>Agaricomycotina</taxon>
        <taxon>Agaricomycetes</taxon>
        <taxon>Agaricomycetidae</taxon>
        <taxon>Agaricales</taxon>
        <taxon>Pleurotineae</taxon>
        <taxon>Pleurotaceae</taxon>
        <taxon>Hohenbuehelia</taxon>
    </lineage>
</organism>
<reference evidence="2" key="1">
    <citation type="submission" date="2024-06" db="EMBL/GenBank/DDBJ databases">
        <title>Multi-omics analyses provide insights into the biosynthesis of the anticancer antibiotic pleurotin in Hohenbuehelia grisea.</title>
        <authorList>
            <person name="Weaver J.A."/>
            <person name="Alberti F."/>
        </authorList>
    </citation>
    <scope>NUCLEOTIDE SEQUENCE [LARGE SCALE GENOMIC DNA]</scope>
    <source>
        <strain evidence="2">T-177</strain>
    </source>
</reference>
<keyword evidence="2" id="KW-1185">Reference proteome</keyword>
<protein>
    <recommendedName>
        <fullName evidence="3">F-box domain-containing protein</fullName>
    </recommendedName>
</protein>
<proteinExistence type="predicted"/>
<evidence type="ECO:0000313" key="2">
    <source>
        <dbReference type="Proteomes" id="UP001556367"/>
    </source>
</evidence>
<dbReference type="EMBL" id="JASNQZ010000010">
    <property type="protein sequence ID" value="KAL0952748.1"/>
    <property type="molecule type" value="Genomic_DNA"/>
</dbReference>
<comment type="caution">
    <text evidence="1">The sequence shown here is derived from an EMBL/GenBank/DDBJ whole genome shotgun (WGS) entry which is preliminary data.</text>
</comment>
<accession>A0ABR3JBD5</accession>
<evidence type="ECO:0000313" key="1">
    <source>
        <dbReference type="EMBL" id="KAL0952748.1"/>
    </source>
</evidence>
<gene>
    <name evidence="1" type="ORF">HGRIS_006978</name>
</gene>
<name>A0ABR3JBD5_9AGAR</name>